<dbReference type="SUPFAM" id="SSF88946">
    <property type="entry name" value="Sigma2 domain of RNA polymerase sigma factors"/>
    <property type="match status" value="1"/>
</dbReference>
<dbReference type="InterPro" id="IPR013249">
    <property type="entry name" value="RNA_pol_sigma70_r4_t2"/>
</dbReference>
<evidence type="ECO:0000256" key="6">
    <source>
        <dbReference type="SAM" id="MobiDB-lite"/>
    </source>
</evidence>
<proteinExistence type="inferred from homology"/>
<evidence type="ECO:0000313" key="9">
    <source>
        <dbReference type="Proteomes" id="UP000681340"/>
    </source>
</evidence>
<keyword evidence="4" id="KW-0238">DNA-binding</keyword>
<evidence type="ECO:0000259" key="7">
    <source>
        <dbReference type="Pfam" id="PF08281"/>
    </source>
</evidence>
<evidence type="ECO:0000256" key="5">
    <source>
        <dbReference type="ARBA" id="ARBA00023163"/>
    </source>
</evidence>
<gene>
    <name evidence="8" type="ORF">Aau02nite_22560</name>
</gene>
<dbReference type="GO" id="GO:0003677">
    <property type="term" value="F:DNA binding"/>
    <property type="evidence" value="ECO:0007669"/>
    <property type="project" value="UniProtKB-KW"/>
</dbReference>
<comment type="similarity">
    <text evidence="1">Belongs to the sigma-70 factor family. ECF subfamily.</text>
</comment>
<dbReference type="PANTHER" id="PTHR43133:SF8">
    <property type="entry name" value="RNA POLYMERASE SIGMA FACTOR HI_1459-RELATED"/>
    <property type="match status" value="1"/>
</dbReference>
<name>A0A919S8P0_9ACTN</name>
<keyword evidence="9" id="KW-1185">Reference proteome</keyword>
<dbReference type="GO" id="GO:0016987">
    <property type="term" value="F:sigma factor activity"/>
    <property type="evidence" value="ECO:0007669"/>
    <property type="project" value="UniProtKB-KW"/>
</dbReference>
<dbReference type="InterPro" id="IPR013324">
    <property type="entry name" value="RNA_pol_sigma_r3/r4-like"/>
</dbReference>
<dbReference type="Gene3D" id="1.10.1740.10">
    <property type="match status" value="1"/>
</dbReference>
<keyword evidence="5" id="KW-0804">Transcription</keyword>
<feature type="domain" description="RNA polymerase sigma factor 70 region 4 type 2" evidence="7">
    <location>
        <begin position="122"/>
        <end position="173"/>
    </location>
</feature>
<comment type="caution">
    <text evidence="8">The sequence shown here is derived from an EMBL/GenBank/DDBJ whole genome shotgun (WGS) entry which is preliminary data.</text>
</comment>
<protein>
    <recommendedName>
        <fullName evidence="7">RNA polymerase sigma factor 70 region 4 type 2 domain-containing protein</fullName>
    </recommendedName>
</protein>
<dbReference type="SUPFAM" id="SSF88659">
    <property type="entry name" value="Sigma3 and sigma4 domains of RNA polymerase sigma factors"/>
    <property type="match status" value="1"/>
</dbReference>
<dbReference type="AlphaFoldDB" id="A0A919S8P0"/>
<dbReference type="InterPro" id="IPR039425">
    <property type="entry name" value="RNA_pol_sigma-70-like"/>
</dbReference>
<dbReference type="RefSeq" id="WP_212988282.1">
    <property type="nucleotide sequence ID" value="NZ_BAABEA010000009.1"/>
</dbReference>
<feature type="region of interest" description="Disordered" evidence="6">
    <location>
        <begin position="1"/>
        <end position="25"/>
    </location>
</feature>
<dbReference type="InterPro" id="IPR014284">
    <property type="entry name" value="RNA_pol_sigma-70_dom"/>
</dbReference>
<organism evidence="8 9">
    <name type="scientific">Actinoplanes auranticolor</name>
    <dbReference type="NCBI Taxonomy" id="47988"/>
    <lineage>
        <taxon>Bacteria</taxon>
        <taxon>Bacillati</taxon>
        <taxon>Actinomycetota</taxon>
        <taxon>Actinomycetes</taxon>
        <taxon>Micromonosporales</taxon>
        <taxon>Micromonosporaceae</taxon>
        <taxon>Actinoplanes</taxon>
    </lineage>
</organism>
<accession>A0A919S8P0</accession>
<evidence type="ECO:0000313" key="8">
    <source>
        <dbReference type="EMBL" id="GIM66308.1"/>
    </source>
</evidence>
<dbReference type="EMBL" id="BOQL01000018">
    <property type="protein sequence ID" value="GIM66308.1"/>
    <property type="molecule type" value="Genomic_DNA"/>
</dbReference>
<dbReference type="Gene3D" id="1.10.10.10">
    <property type="entry name" value="Winged helix-like DNA-binding domain superfamily/Winged helix DNA-binding domain"/>
    <property type="match status" value="1"/>
</dbReference>
<evidence type="ECO:0000256" key="2">
    <source>
        <dbReference type="ARBA" id="ARBA00023015"/>
    </source>
</evidence>
<dbReference type="Pfam" id="PF08281">
    <property type="entry name" value="Sigma70_r4_2"/>
    <property type="match status" value="1"/>
</dbReference>
<dbReference type="InterPro" id="IPR013325">
    <property type="entry name" value="RNA_pol_sigma_r2"/>
</dbReference>
<evidence type="ECO:0000256" key="3">
    <source>
        <dbReference type="ARBA" id="ARBA00023082"/>
    </source>
</evidence>
<dbReference type="NCBIfam" id="TIGR02937">
    <property type="entry name" value="sigma70-ECF"/>
    <property type="match status" value="1"/>
</dbReference>
<dbReference type="GO" id="GO:0006352">
    <property type="term" value="P:DNA-templated transcription initiation"/>
    <property type="evidence" value="ECO:0007669"/>
    <property type="project" value="InterPro"/>
</dbReference>
<evidence type="ECO:0000256" key="4">
    <source>
        <dbReference type="ARBA" id="ARBA00023125"/>
    </source>
</evidence>
<reference evidence="8" key="1">
    <citation type="submission" date="2021-03" db="EMBL/GenBank/DDBJ databases">
        <title>Whole genome shotgun sequence of Actinoplanes auranticolor NBRC 12245.</title>
        <authorList>
            <person name="Komaki H."/>
            <person name="Tamura T."/>
        </authorList>
    </citation>
    <scope>NUCLEOTIDE SEQUENCE</scope>
    <source>
        <strain evidence="8">NBRC 12245</strain>
    </source>
</reference>
<dbReference type="Proteomes" id="UP000681340">
    <property type="component" value="Unassembled WGS sequence"/>
</dbReference>
<dbReference type="InterPro" id="IPR036388">
    <property type="entry name" value="WH-like_DNA-bd_sf"/>
</dbReference>
<sequence>MDTDPGLTHAPTRPPTQRSALSPEGFTPFFRQHFRSLMRHVMYIGGTLHEAEEAAQAAMEEILKRWPTITDKLPYAKRAALNAFRKARTRGLDRTRKRQVEAGDVRADAAADDNLTLWENTEWVMSLLEALPPRQREVMAFIVDDFSPAEIAQMLGRTPTAVRNNLRAARDHLELDLRRRRATENPGSGGDRQ</sequence>
<evidence type="ECO:0000256" key="1">
    <source>
        <dbReference type="ARBA" id="ARBA00010641"/>
    </source>
</evidence>
<dbReference type="PANTHER" id="PTHR43133">
    <property type="entry name" value="RNA POLYMERASE ECF-TYPE SIGMA FACTO"/>
    <property type="match status" value="1"/>
</dbReference>
<keyword evidence="3" id="KW-0731">Sigma factor</keyword>
<keyword evidence="2" id="KW-0805">Transcription regulation</keyword>